<evidence type="ECO:0000313" key="3">
    <source>
        <dbReference type="Proteomes" id="UP001287286"/>
    </source>
</evidence>
<feature type="region of interest" description="Disordered" evidence="1">
    <location>
        <begin position="192"/>
        <end position="242"/>
    </location>
</feature>
<evidence type="ECO:0000313" key="2">
    <source>
        <dbReference type="EMBL" id="KAK4090087.1"/>
    </source>
</evidence>
<evidence type="ECO:0008006" key="4">
    <source>
        <dbReference type="Google" id="ProtNLM"/>
    </source>
</evidence>
<proteinExistence type="predicted"/>
<keyword evidence="3" id="KW-1185">Reference proteome</keyword>
<feature type="compositionally biased region" description="Pro residues" evidence="1">
    <location>
        <begin position="128"/>
        <end position="145"/>
    </location>
</feature>
<feature type="compositionally biased region" description="Low complexity" evidence="1">
    <location>
        <begin position="321"/>
        <end position="350"/>
    </location>
</feature>
<feature type="compositionally biased region" description="Low complexity" evidence="1">
    <location>
        <begin position="223"/>
        <end position="238"/>
    </location>
</feature>
<organism evidence="2 3">
    <name type="scientific">Purpureocillium lilacinum</name>
    <name type="common">Paecilomyces lilacinus</name>
    <dbReference type="NCBI Taxonomy" id="33203"/>
    <lineage>
        <taxon>Eukaryota</taxon>
        <taxon>Fungi</taxon>
        <taxon>Dikarya</taxon>
        <taxon>Ascomycota</taxon>
        <taxon>Pezizomycotina</taxon>
        <taxon>Sordariomycetes</taxon>
        <taxon>Hypocreomycetidae</taxon>
        <taxon>Hypocreales</taxon>
        <taxon>Ophiocordycipitaceae</taxon>
        <taxon>Purpureocillium</taxon>
    </lineage>
</organism>
<reference evidence="2 3" key="1">
    <citation type="journal article" date="2024" name="Microbiol. Resour. Announc.">
        <title>Genome annotations for the ascomycete fungi Trichoderma harzianum, Trichoderma aggressivum, and Purpureocillium lilacinum.</title>
        <authorList>
            <person name="Beijen E.P.W."/>
            <person name="Ohm R.A."/>
        </authorList>
    </citation>
    <scope>NUCLEOTIDE SEQUENCE [LARGE SCALE GENOMIC DNA]</scope>
    <source>
        <strain evidence="2 3">CBS 150709</strain>
    </source>
</reference>
<name>A0ABR0C1L8_PURLI</name>
<comment type="caution">
    <text evidence="2">The sequence shown here is derived from an EMBL/GenBank/DDBJ whole genome shotgun (WGS) entry which is preliminary data.</text>
</comment>
<accession>A0ABR0C1L8</accession>
<dbReference type="EMBL" id="JAWRVI010000017">
    <property type="protein sequence ID" value="KAK4090087.1"/>
    <property type="molecule type" value="Genomic_DNA"/>
</dbReference>
<feature type="region of interest" description="Disordered" evidence="1">
    <location>
        <begin position="118"/>
        <end position="151"/>
    </location>
</feature>
<protein>
    <recommendedName>
        <fullName evidence="4">Glycine-rich cell wall structural protein 1</fullName>
    </recommendedName>
</protein>
<dbReference type="Proteomes" id="UP001287286">
    <property type="component" value="Unassembled WGS sequence"/>
</dbReference>
<feature type="compositionally biased region" description="Basic and acidic residues" evidence="1">
    <location>
        <begin position="500"/>
        <end position="519"/>
    </location>
</feature>
<feature type="region of interest" description="Disordered" evidence="1">
    <location>
        <begin position="263"/>
        <end position="527"/>
    </location>
</feature>
<feature type="compositionally biased region" description="Basic and acidic residues" evidence="1">
    <location>
        <begin position="427"/>
        <end position="451"/>
    </location>
</feature>
<sequence length="527" mass="54286">MDALERAPSHWGSQPAASEGRRASEVVTSRPRTRPAHNCHALDPGLIFSRDHLSSSHFISDCSTSVTVASRHPTQPVFTSTSAATAAAAAAAAAAASQPAVSSSQLLQLLSSIPPSANPHIPLHIPQPKQPFPPTRAPTAPPPASQPTWRSEPTVNVICSPGLGPPCQHLPPPPPPLSVIRDRSRPPVTVAGTLSLSMSPPLVPSAKRATQMDDPDVQPAGWPSTPSVTASTTSPTVAKNPARPVQAAMETISNMATQAAKAVWGDSAEHKEPLSGAQGDVSHGEPYDAGNLGNSEQQKLERKLSGEDESAPSKLTDDTNKGTTTDTAAGGTTITSSSSSSDPISSSTDSKATDSNKASGSSSKPTDIEASTGKPSEVGSSAAEEGDPNTHVMGDGPKPLETVAREHGGDAGNIGTTADSSSSSNKKPGEEGGEGDKHDGGESKGTGEEYVKTTGFAADGGDFDATKPGAGREADRLLEEKGVHHDTPGKKDSSPSSGGNKDDHHHHSKDKPSLGERIKNKLHRHKE</sequence>
<gene>
    <name evidence="2" type="ORF">Purlil1_5713</name>
</gene>
<feature type="compositionally biased region" description="Polar residues" evidence="1">
    <location>
        <begin position="353"/>
        <end position="365"/>
    </location>
</feature>
<feature type="region of interest" description="Disordered" evidence="1">
    <location>
        <begin position="1"/>
        <end position="37"/>
    </location>
</feature>
<feature type="compositionally biased region" description="Basic and acidic residues" evidence="1">
    <location>
        <begin position="470"/>
        <end position="493"/>
    </location>
</feature>
<evidence type="ECO:0000256" key="1">
    <source>
        <dbReference type="SAM" id="MobiDB-lite"/>
    </source>
</evidence>